<name>A0AAV4N9G5_CAEEX</name>
<gene>
    <name evidence="1" type="primary">TY3B-I_624</name>
    <name evidence="1" type="ORF">CEXT_810151</name>
</gene>
<accession>A0AAV4N9G5</accession>
<evidence type="ECO:0000313" key="1">
    <source>
        <dbReference type="EMBL" id="GIX80336.1"/>
    </source>
</evidence>
<comment type="caution">
    <text evidence="1">The sequence shown here is derived from an EMBL/GenBank/DDBJ whole genome shotgun (WGS) entry which is preliminary data.</text>
</comment>
<dbReference type="SUPFAM" id="SSF56672">
    <property type="entry name" value="DNA/RNA polymerases"/>
    <property type="match status" value="1"/>
</dbReference>
<dbReference type="Gene3D" id="3.10.10.10">
    <property type="entry name" value="HIV Type 1 Reverse Transcriptase, subunit A, domain 1"/>
    <property type="match status" value="1"/>
</dbReference>
<keyword evidence="2" id="KW-1185">Reference proteome</keyword>
<sequence length="165" mass="19368">MSLFYASLPVFILIPNGIYHQCIDNRNLTAVTAADSCHLKRIYDLLNEAQPTSFKSIIDLLAGYHQVRFHPDDQYKTTFACPFGVYKFLGLRNGHYTFQTLTDRFRNGFEVILTLVYRDYFILLSKSFVKIFQNYKLFSKSYCSSDSSKQREMAFHLFLCQIFKF</sequence>
<organism evidence="1 2">
    <name type="scientific">Caerostris extrusa</name>
    <name type="common">Bark spider</name>
    <name type="synonym">Caerostris bankana</name>
    <dbReference type="NCBI Taxonomy" id="172846"/>
    <lineage>
        <taxon>Eukaryota</taxon>
        <taxon>Metazoa</taxon>
        <taxon>Ecdysozoa</taxon>
        <taxon>Arthropoda</taxon>
        <taxon>Chelicerata</taxon>
        <taxon>Arachnida</taxon>
        <taxon>Araneae</taxon>
        <taxon>Araneomorphae</taxon>
        <taxon>Entelegynae</taxon>
        <taxon>Araneoidea</taxon>
        <taxon>Araneidae</taxon>
        <taxon>Caerostris</taxon>
    </lineage>
</organism>
<dbReference type="PANTHER" id="PTHR24559:SF444">
    <property type="entry name" value="REVERSE TRANSCRIPTASE DOMAIN-CONTAINING PROTEIN"/>
    <property type="match status" value="1"/>
</dbReference>
<dbReference type="Gene3D" id="3.30.70.270">
    <property type="match status" value="1"/>
</dbReference>
<dbReference type="AlphaFoldDB" id="A0AAV4N9G5"/>
<proteinExistence type="predicted"/>
<dbReference type="GO" id="GO:0071897">
    <property type="term" value="P:DNA biosynthetic process"/>
    <property type="evidence" value="ECO:0007669"/>
    <property type="project" value="UniProtKB-ARBA"/>
</dbReference>
<dbReference type="EMBL" id="BPLR01020586">
    <property type="protein sequence ID" value="GIX80336.1"/>
    <property type="molecule type" value="Genomic_DNA"/>
</dbReference>
<evidence type="ECO:0000313" key="2">
    <source>
        <dbReference type="Proteomes" id="UP001054945"/>
    </source>
</evidence>
<dbReference type="InterPro" id="IPR053134">
    <property type="entry name" value="RNA-dir_DNA_polymerase"/>
</dbReference>
<dbReference type="InterPro" id="IPR043502">
    <property type="entry name" value="DNA/RNA_pol_sf"/>
</dbReference>
<reference evidence="1 2" key="1">
    <citation type="submission" date="2021-06" db="EMBL/GenBank/DDBJ databases">
        <title>Caerostris extrusa draft genome.</title>
        <authorList>
            <person name="Kono N."/>
            <person name="Arakawa K."/>
        </authorList>
    </citation>
    <scope>NUCLEOTIDE SEQUENCE [LARGE SCALE GENOMIC DNA]</scope>
</reference>
<protein>
    <submittedName>
        <fullName evidence="1">Transposon Ty3-I Gag-Pol polyprotein</fullName>
    </submittedName>
</protein>
<dbReference type="InterPro" id="IPR043128">
    <property type="entry name" value="Rev_trsase/Diguanyl_cyclase"/>
</dbReference>
<dbReference type="PANTHER" id="PTHR24559">
    <property type="entry name" value="TRANSPOSON TY3-I GAG-POL POLYPROTEIN"/>
    <property type="match status" value="1"/>
</dbReference>
<dbReference type="Proteomes" id="UP001054945">
    <property type="component" value="Unassembled WGS sequence"/>
</dbReference>